<keyword evidence="1" id="KW-0489">Methyltransferase</keyword>
<dbReference type="GO" id="GO:0032259">
    <property type="term" value="P:methylation"/>
    <property type="evidence" value="ECO:0007669"/>
    <property type="project" value="UniProtKB-KW"/>
</dbReference>
<name>A0A3S0VIQ6_9PROT</name>
<evidence type="ECO:0000313" key="1">
    <source>
        <dbReference type="EMBL" id="RUQ72057.1"/>
    </source>
</evidence>
<accession>A0A3S0VIQ6</accession>
<dbReference type="GO" id="GO:0008168">
    <property type="term" value="F:methyltransferase activity"/>
    <property type="evidence" value="ECO:0007669"/>
    <property type="project" value="UniProtKB-KW"/>
</dbReference>
<organism evidence="1 2">
    <name type="scientific">Azospirillum doebereinerae</name>
    <dbReference type="NCBI Taxonomy" id="92933"/>
    <lineage>
        <taxon>Bacteria</taxon>
        <taxon>Pseudomonadati</taxon>
        <taxon>Pseudomonadota</taxon>
        <taxon>Alphaproteobacteria</taxon>
        <taxon>Rhodospirillales</taxon>
        <taxon>Azospirillaceae</taxon>
        <taxon>Azospirillum</taxon>
    </lineage>
</organism>
<proteinExistence type="predicted"/>
<dbReference type="AlphaFoldDB" id="A0A3S0VIQ6"/>
<dbReference type="NCBIfam" id="TIGR04325">
    <property type="entry name" value="MTase_LIC12133"/>
    <property type="match status" value="1"/>
</dbReference>
<dbReference type="Proteomes" id="UP000280346">
    <property type="component" value="Unassembled WGS sequence"/>
</dbReference>
<dbReference type="SUPFAM" id="SSF53335">
    <property type="entry name" value="S-adenosyl-L-methionine-dependent methyltransferases"/>
    <property type="match status" value="1"/>
</dbReference>
<keyword evidence="2" id="KW-1185">Reference proteome</keyword>
<sequence length="248" mass="28063">MNRYSGNYKSIHDAMENCNKEAYEKMVTDLGRQVTDDFSSASQKNVKISETEAQIAMGIMSVSGSYSGGLRVLDFGGGSGVHYKRIMEICNNLQIDAWHVIEMPELVKAGNQHANGGALRFFESLDDADDNYHLILASGSLHYLDDPKGLFRKMSNIQHLKLIINRLPIMHPNNMKYTSDMYCIQNVGNPHNWQFPIRVCALNIWMEMLSETHEFRSFWDCQFDGAHPLPNGRTAISVGLLLDKKNNT</sequence>
<dbReference type="EC" id="2.1.1.-" evidence="1"/>
<keyword evidence="1" id="KW-0808">Transferase</keyword>
<dbReference type="OrthoDB" id="118271at2"/>
<dbReference type="EMBL" id="RZIJ01000007">
    <property type="protein sequence ID" value="RUQ72057.1"/>
    <property type="molecule type" value="Genomic_DNA"/>
</dbReference>
<dbReference type="Gene3D" id="3.40.50.150">
    <property type="entry name" value="Vaccinia Virus protein VP39"/>
    <property type="match status" value="1"/>
</dbReference>
<dbReference type="RefSeq" id="WP_126997638.1">
    <property type="nucleotide sequence ID" value="NZ_JBNPXW010000005.1"/>
</dbReference>
<comment type="caution">
    <text evidence="1">The sequence shown here is derived from an EMBL/GenBank/DDBJ whole genome shotgun (WGS) entry which is preliminary data.</text>
</comment>
<dbReference type="InterPro" id="IPR027612">
    <property type="entry name" value="Put_MTase_LIC12133"/>
</dbReference>
<reference evidence="1 2" key="1">
    <citation type="submission" date="2018-12" db="EMBL/GenBank/DDBJ databases">
        <authorList>
            <person name="Yang Y."/>
        </authorList>
    </citation>
    <scope>NUCLEOTIDE SEQUENCE [LARGE SCALE GENOMIC DNA]</scope>
    <source>
        <strain evidence="1 2">GSF71</strain>
    </source>
</reference>
<gene>
    <name evidence="1" type="ORF">EJ913_10825</name>
</gene>
<evidence type="ECO:0000313" key="2">
    <source>
        <dbReference type="Proteomes" id="UP000280346"/>
    </source>
</evidence>
<dbReference type="InterPro" id="IPR029063">
    <property type="entry name" value="SAM-dependent_MTases_sf"/>
</dbReference>
<protein>
    <submittedName>
        <fullName evidence="1">Methyltransferase, TIGR04325 family</fullName>
        <ecNumber evidence="1">2.1.1.-</ecNumber>
    </submittedName>
</protein>